<dbReference type="Proteomes" id="UP001500957">
    <property type="component" value="Unassembled WGS sequence"/>
</dbReference>
<proteinExistence type="predicted"/>
<sequence>MTTPTQAPPGRSRKLPRPGRRLAAVAAVPTLIAAGFVGFNSPAADATDKVLTYTSKFQATNGEIFTATNHLVQDSPAITQAKRNLVDSVLNGTNTDLDAQKIVTKDGKIRHEYLVVWAGDWNAADNNSAGLLQTRPAINPVTLPDTIRDNAVGPDFLAVVDATKGSPTYGKVVNTVTTAPVVENEPHHMQYLWHKGDSIYAGGLYSDITYVFDVKALPKIEIKGVNLPTDTPCGSIPDAYWTLKDGTAYGTYMGGADVPGPCVYTNGEVRVSNGFGGSPGSLVRIGPDGKTLSEVPAALPTSEDPVRCINYPVLPQATCANPHGIQAREDLNRLIASDYAEPRNIVLDPVRPPGPNVFRDTVRIWDISDRDNAKLVSVSQMPDGPRKQRNPSHEEPRGIMEVTVTNTPKNKGAFASSMCGGVIYYTPDITNPKPVWREVFDVTTASRSIDPQVTEGGGCTGAGWIQTSPDDKYLFHAVIGRGPGSTSPFDTGSAKMVYMLDIQKLLKSGTNPKCNIDTIQEVSKGGDEPDCPTLSDAFHVQDNTSGGPHWGAMDNFELGKDGYYRETKSPKRIAFSNYFVARTNTDGNHKLCILDIKKGKLVLDDRFVDEYDGTSCVNFNRTSWPHGDFGDAKPHSMLFVVADEDIR</sequence>
<evidence type="ECO:0000313" key="3">
    <source>
        <dbReference type="Proteomes" id="UP001500957"/>
    </source>
</evidence>
<name>A0ABP3RWQ1_9ACTN</name>
<accession>A0ABP3RWQ1</accession>
<gene>
    <name evidence="2" type="ORF">GCM10009547_22350</name>
</gene>
<comment type="caution">
    <text evidence="2">The sequence shown here is derived from an EMBL/GenBank/DDBJ whole genome shotgun (WGS) entry which is preliminary data.</text>
</comment>
<feature type="region of interest" description="Disordered" evidence="1">
    <location>
        <begin position="377"/>
        <end position="398"/>
    </location>
</feature>
<protein>
    <recommendedName>
        <fullName evidence="4">Secreted protein</fullName>
    </recommendedName>
</protein>
<keyword evidence="3" id="KW-1185">Reference proteome</keyword>
<dbReference type="EMBL" id="BAAAHE010000016">
    <property type="protein sequence ID" value="GAA0619419.1"/>
    <property type="molecule type" value="Genomic_DNA"/>
</dbReference>
<dbReference type="SUPFAM" id="SSF82171">
    <property type="entry name" value="DPP6 N-terminal domain-like"/>
    <property type="match status" value="1"/>
</dbReference>
<organism evidence="2 3">
    <name type="scientific">Sporichthya brevicatena</name>
    <dbReference type="NCBI Taxonomy" id="171442"/>
    <lineage>
        <taxon>Bacteria</taxon>
        <taxon>Bacillati</taxon>
        <taxon>Actinomycetota</taxon>
        <taxon>Actinomycetes</taxon>
        <taxon>Sporichthyales</taxon>
        <taxon>Sporichthyaceae</taxon>
        <taxon>Sporichthya</taxon>
    </lineage>
</organism>
<evidence type="ECO:0000256" key="1">
    <source>
        <dbReference type="SAM" id="MobiDB-lite"/>
    </source>
</evidence>
<dbReference type="RefSeq" id="WP_344604660.1">
    <property type="nucleotide sequence ID" value="NZ_BAAAHE010000016.1"/>
</dbReference>
<evidence type="ECO:0008006" key="4">
    <source>
        <dbReference type="Google" id="ProtNLM"/>
    </source>
</evidence>
<reference evidence="3" key="1">
    <citation type="journal article" date="2019" name="Int. J. Syst. Evol. Microbiol.">
        <title>The Global Catalogue of Microorganisms (GCM) 10K type strain sequencing project: providing services to taxonomists for standard genome sequencing and annotation.</title>
        <authorList>
            <consortium name="The Broad Institute Genomics Platform"/>
            <consortium name="The Broad Institute Genome Sequencing Center for Infectious Disease"/>
            <person name="Wu L."/>
            <person name="Ma J."/>
        </authorList>
    </citation>
    <scope>NUCLEOTIDE SEQUENCE [LARGE SCALE GENOMIC DNA]</scope>
    <source>
        <strain evidence="3">JCM 10671</strain>
    </source>
</reference>
<evidence type="ECO:0000313" key="2">
    <source>
        <dbReference type="EMBL" id="GAA0619419.1"/>
    </source>
</evidence>